<proteinExistence type="predicted"/>
<dbReference type="RefSeq" id="WP_063340391.1">
    <property type="nucleotide sequence ID" value="NZ_LUKJ01000001.1"/>
</dbReference>
<evidence type="ECO:0000256" key="3">
    <source>
        <dbReference type="SAM" id="SignalP"/>
    </source>
</evidence>
<reference evidence="6" key="1">
    <citation type="submission" date="2016-03" db="EMBL/GenBank/DDBJ databases">
        <authorList>
            <person name="Ray J."/>
            <person name="Price M."/>
            <person name="Deutschbauer A."/>
        </authorList>
    </citation>
    <scope>NUCLEOTIDE SEQUENCE [LARGE SCALE GENOMIC DNA]</scope>
    <source>
        <strain evidence="6">FW300-N1B4</strain>
    </source>
</reference>
<dbReference type="InterPro" id="IPR015943">
    <property type="entry name" value="WD40/YVTN_repeat-like_dom_sf"/>
</dbReference>
<evidence type="ECO:0000256" key="1">
    <source>
        <dbReference type="ARBA" id="ARBA00022531"/>
    </source>
</evidence>
<dbReference type="GO" id="GO:0009523">
    <property type="term" value="C:photosystem II"/>
    <property type="evidence" value="ECO:0007669"/>
    <property type="project" value="UniProtKB-KW"/>
</dbReference>
<feature type="signal peptide" evidence="3">
    <location>
        <begin position="1"/>
        <end position="25"/>
    </location>
</feature>
<accession>A0A166R303</accession>
<reference evidence="5 6" key="2">
    <citation type="journal article" date="2018" name="Nature">
        <title>Mutant phenotypes for thousands of bacterial genes of unknown function.</title>
        <authorList>
            <person name="Price M.N."/>
            <person name="Wetmore K.M."/>
            <person name="Waters R.J."/>
            <person name="Callaghan M."/>
            <person name="Ray J."/>
            <person name="Liu H."/>
            <person name="Kuehl J.V."/>
            <person name="Melnyk R.A."/>
            <person name="Lamson J.S."/>
            <person name="Suh Y."/>
            <person name="Carlson H.K."/>
            <person name="Esquivel Z."/>
            <person name="Sadeeshkumar H."/>
            <person name="Chakraborty R."/>
            <person name="Zane G.M."/>
            <person name="Rubin B.E."/>
            <person name="Wall J.D."/>
            <person name="Visel A."/>
            <person name="Bristow J."/>
            <person name="Blow M.J."/>
            <person name="Arkin A.P."/>
            <person name="Deutschbauer A.M."/>
        </authorList>
    </citation>
    <scope>NUCLEOTIDE SEQUENCE [LARGE SCALE GENOMIC DNA]</scope>
    <source>
        <strain evidence="5 6">FW300-N1B4</strain>
    </source>
</reference>
<dbReference type="SUPFAM" id="SSF50939">
    <property type="entry name" value="Sialidases"/>
    <property type="match status" value="1"/>
</dbReference>
<feature type="domain" description="Photosynthesis system II assembly factor Ycf48/Hcf136-like" evidence="4">
    <location>
        <begin position="59"/>
        <end position="119"/>
    </location>
</feature>
<organism evidence="5 6">
    <name type="scientific">Pseudomonas fluorescens</name>
    <dbReference type="NCBI Taxonomy" id="294"/>
    <lineage>
        <taxon>Bacteria</taxon>
        <taxon>Pseudomonadati</taxon>
        <taxon>Pseudomonadota</taxon>
        <taxon>Gammaproteobacteria</taxon>
        <taxon>Pseudomonadales</taxon>
        <taxon>Pseudomonadaceae</taxon>
        <taxon>Pseudomonas</taxon>
    </lineage>
</organism>
<comment type="caution">
    <text evidence="5">The sequence shown here is derived from an EMBL/GenBank/DDBJ whole genome shotgun (WGS) entry which is preliminary data.</text>
</comment>
<dbReference type="PANTHER" id="PTHR47199:SF2">
    <property type="entry name" value="PHOTOSYSTEM II STABILITY_ASSEMBLY FACTOR HCF136, CHLOROPLASTIC"/>
    <property type="match status" value="1"/>
</dbReference>
<dbReference type="OrthoDB" id="9813892at2"/>
<sequence>MCSYKNYLQLALGALLVTLQGLSQASAYVDVLDLPARVSALAVNSPLSGMARAGDRLVAVGQRGHILYSDDVGKHWQQAAVPVSADLNAVSFPSATQGWAVGGDGVVLHSNDAGATWRKQLDGREIGALLVKHYGALASAEPGNEQWPLLVAEGERLMAQGADKPLLDVWFANDRLGYVVGVFNLILRTEDGGQSWTPFQDRTDNPQGFHLNAIASTGDALYIAGEQGLLLKWDDTQQRFAAVQTPYQGSFFGVLGKPGEALVYGLRGNVLRSTDGGLSWTPLDTGLRVSITAGLVDGRGNYRLFTQGGQMLVSQGAGAQLHLVQQQAPTPVTGATQSADGALVVVGSRGARTLSVDKPSNP</sequence>
<dbReference type="PANTHER" id="PTHR47199">
    <property type="entry name" value="PHOTOSYSTEM II STABILITY/ASSEMBLY FACTOR HCF136, CHLOROPLASTIC"/>
    <property type="match status" value="1"/>
</dbReference>
<name>A0A166R303_PSEFL</name>
<dbReference type="Proteomes" id="UP000076489">
    <property type="component" value="Unassembled WGS sequence"/>
</dbReference>
<keyword evidence="2" id="KW-0604">Photosystem II</keyword>
<dbReference type="GO" id="GO:0015979">
    <property type="term" value="P:photosynthesis"/>
    <property type="evidence" value="ECO:0007669"/>
    <property type="project" value="UniProtKB-KW"/>
</dbReference>
<dbReference type="EMBL" id="LUKJ01000001">
    <property type="protein sequence ID" value="KZN21224.1"/>
    <property type="molecule type" value="Genomic_DNA"/>
</dbReference>
<dbReference type="Gene3D" id="2.130.10.10">
    <property type="entry name" value="YVTN repeat-like/Quinoprotein amine dehydrogenase"/>
    <property type="match status" value="2"/>
</dbReference>
<dbReference type="InterPro" id="IPR036278">
    <property type="entry name" value="Sialidase_sf"/>
</dbReference>
<dbReference type="Pfam" id="PF14870">
    <property type="entry name" value="PSII_BNR"/>
    <property type="match status" value="2"/>
</dbReference>
<evidence type="ECO:0000313" key="6">
    <source>
        <dbReference type="Proteomes" id="UP000076489"/>
    </source>
</evidence>
<gene>
    <name evidence="5" type="ORF">A1D17_01985</name>
</gene>
<evidence type="ECO:0000313" key="5">
    <source>
        <dbReference type="EMBL" id="KZN21224.1"/>
    </source>
</evidence>
<evidence type="ECO:0000256" key="2">
    <source>
        <dbReference type="ARBA" id="ARBA00023276"/>
    </source>
</evidence>
<dbReference type="AlphaFoldDB" id="A0A166R303"/>
<evidence type="ECO:0000259" key="4">
    <source>
        <dbReference type="Pfam" id="PF14870"/>
    </source>
</evidence>
<keyword evidence="3" id="KW-0732">Signal</keyword>
<protein>
    <submittedName>
        <fullName evidence="5">Glycosyl hydrolase</fullName>
    </submittedName>
</protein>
<keyword evidence="5" id="KW-0378">Hydrolase</keyword>
<dbReference type="InterPro" id="IPR028203">
    <property type="entry name" value="PSII_CF48-like_dom"/>
</dbReference>
<feature type="chain" id="PRO_5007878923" evidence="3">
    <location>
        <begin position="26"/>
        <end position="362"/>
    </location>
</feature>
<keyword evidence="1" id="KW-0602">Photosynthesis</keyword>
<feature type="domain" description="Photosynthesis system II assembly factor Ycf48/Hcf136-like" evidence="4">
    <location>
        <begin position="162"/>
        <end position="243"/>
    </location>
</feature>
<dbReference type="GO" id="GO:0016787">
    <property type="term" value="F:hydrolase activity"/>
    <property type="evidence" value="ECO:0007669"/>
    <property type="project" value="UniProtKB-KW"/>
</dbReference>